<gene>
    <name evidence="1" type="ORF">BGK67_04980</name>
</gene>
<organism evidence="1 2">
    <name type="scientific">Streptomyces subrutilus</name>
    <dbReference type="NCBI Taxonomy" id="36818"/>
    <lineage>
        <taxon>Bacteria</taxon>
        <taxon>Bacillati</taxon>
        <taxon>Actinomycetota</taxon>
        <taxon>Actinomycetes</taxon>
        <taxon>Kitasatosporales</taxon>
        <taxon>Streptomycetaceae</taxon>
        <taxon>Streptomyces</taxon>
    </lineage>
</organism>
<proteinExistence type="predicted"/>
<dbReference type="AlphaFoldDB" id="A0A1E5PMI1"/>
<accession>A0A1E5PMI1</accession>
<evidence type="ECO:0000313" key="1">
    <source>
        <dbReference type="EMBL" id="OEJ30781.1"/>
    </source>
</evidence>
<dbReference type="EMBL" id="MEHK01000001">
    <property type="protein sequence ID" value="OEJ30781.1"/>
    <property type="molecule type" value="Genomic_DNA"/>
</dbReference>
<evidence type="ECO:0000313" key="2">
    <source>
        <dbReference type="Proteomes" id="UP000095705"/>
    </source>
</evidence>
<keyword evidence="2" id="KW-1185">Reference proteome</keyword>
<comment type="caution">
    <text evidence="1">The sequence shown here is derived from an EMBL/GenBank/DDBJ whole genome shotgun (WGS) entry which is preliminary data.</text>
</comment>
<name>A0A1E5PMI1_9ACTN</name>
<reference evidence="1 2" key="1">
    <citation type="submission" date="2016-08" db="EMBL/GenBank/DDBJ databases">
        <title>The complete genome of Streptomyces subrutilus 10-1-1.</title>
        <authorList>
            <person name="Chen X."/>
        </authorList>
    </citation>
    <scope>NUCLEOTIDE SEQUENCE [LARGE SCALE GENOMIC DNA]</scope>
    <source>
        <strain evidence="1 2">10-1-1</strain>
    </source>
</reference>
<sequence>MTDAAGPQARTALMAVVAESTRDEALRHRIRSVGGWCHQSRCRWWPRGGVCGRPVLGGGGGPSGWFGGGVD</sequence>
<protein>
    <submittedName>
        <fullName evidence="1">Uncharacterized protein</fullName>
    </submittedName>
</protein>
<dbReference type="Proteomes" id="UP000095705">
    <property type="component" value="Unassembled WGS sequence"/>
</dbReference>